<gene>
    <name evidence="8" type="primary">flgF</name>
    <name evidence="8" type="ORF">NITMOv2_2186</name>
</gene>
<keyword evidence="8" id="KW-0966">Cell projection</keyword>
<dbReference type="InterPro" id="IPR020013">
    <property type="entry name" value="Flagellar_FlgE/F/G"/>
</dbReference>
<dbReference type="KEGG" id="nmv:NITMOv2_2186"/>
<dbReference type="SUPFAM" id="SSF117143">
    <property type="entry name" value="Flagellar hook protein flgE"/>
    <property type="match status" value="1"/>
</dbReference>
<dbReference type="Pfam" id="PF22692">
    <property type="entry name" value="LlgE_F_G_D1"/>
    <property type="match status" value="1"/>
</dbReference>
<name>A0A0K2GCC9_NITMO</name>
<organism evidence="8 9">
    <name type="scientific">Nitrospira moscoviensis</name>
    <dbReference type="NCBI Taxonomy" id="42253"/>
    <lineage>
        <taxon>Bacteria</taxon>
        <taxon>Pseudomonadati</taxon>
        <taxon>Nitrospirota</taxon>
        <taxon>Nitrospiria</taxon>
        <taxon>Nitrospirales</taxon>
        <taxon>Nitrospiraceae</taxon>
        <taxon>Nitrospira</taxon>
    </lineage>
</organism>
<reference evidence="8 9" key="1">
    <citation type="journal article" date="2015" name="Proc. Natl. Acad. Sci. U.S.A.">
        <title>Expanded metabolic versatility of ubiquitous nitrite-oxidizing bacteria from the genus Nitrospira.</title>
        <authorList>
            <person name="Koch H."/>
            <person name="Lucker S."/>
            <person name="Albertsen M."/>
            <person name="Kitzinger K."/>
            <person name="Herbold C."/>
            <person name="Spieck E."/>
            <person name="Nielsen P.H."/>
            <person name="Wagner M."/>
            <person name="Daims H."/>
        </authorList>
    </citation>
    <scope>NUCLEOTIDE SEQUENCE [LARGE SCALE GENOMIC DNA]</scope>
    <source>
        <strain evidence="8 9">NSP M-1</strain>
    </source>
</reference>
<dbReference type="Proteomes" id="UP000069205">
    <property type="component" value="Chromosome"/>
</dbReference>
<evidence type="ECO:0000256" key="4">
    <source>
        <dbReference type="RuleBase" id="RU362116"/>
    </source>
</evidence>
<evidence type="ECO:0000259" key="7">
    <source>
        <dbReference type="Pfam" id="PF22692"/>
    </source>
</evidence>
<dbReference type="Pfam" id="PF06429">
    <property type="entry name" value="Flg_bbr_C"/>
    <property type="match status" value="1"/>
</dbReference>
<proteinExistence type="inferred from homology"/>
<dbReference type="InterPro" id="IPR053967">
    <property type="entry name" value="LlgE_F_G-like_D1"/>
</dbReference>
<dbReference type="GO" id="GO:0071978">
    <property type="term" value="P:bacterial-type flagellum-dependent swarming motility"/>
    <property type="evidence" value="ECO:0007669"/>
    <property type="project" value="TreeGrafter"/>
</dbReference>
<dbReference type="EMBL" id="CP011801">
    <property type="protein sequence ID" value="ALA58603.1"/>
    <property type="molecule type" value="Genomic_DNA"/>
</dbReference>
<feature type="domain" description="Flagellar basal-body/hook protein C-terminal" evidence="6">
    <location>
        <begin position="208"/>
        <end position="250"/>
    </location>
</feature>
<dbReference type="STRING" id="42253.NITMOv2_2186"/>
<dbReference type="NCBIfam" id="TIGR02490">
    <property type="entry name" value="flgF"/>
    <property type="match status" value="1"/>
</dbReference>
<keyword evidence="3 4" id="KW-0975">Bacterial flagellum</keyword>
<dbReference type="InterPro" id="IPR010930">
    <property type="entry name" value="Flg_bb/hook_C_dom"/>
</dbReference>
<dbReference type="NCBIfam" id="TIGR03506">
    <property type="entry name" value="FlgEFG_subfam"/>
    <property type="match status" value="1"/>
</dbReference>
<comment type="similarity">
    <text evidence="2 4">Belongs to the flagella basal body rod proteins family.</text>
</comment>
<accession>A0A0K2GCC9</accession>
<evidence type="ECO:0000256" key="1">
    <source>
        <dbReference type="ARBA" id="ARBA00004117"/>
    </source>
</evidence>
<evidence type="ECO:0000259" key="5">
    <source>
        <dbReference type="Pfam" id="PF00460"/>
    </source>
</evidence>
<evidence type="ECO:0000259" key="6">
    <source>
        <dbReference type="Pfam" id="PF06429"/>
    </source>
</evidence>
<keyword evidence="8" id="KW-0282">Flagellum</keyword>
<dbReference type="RefSeq" id="WP_053379748.1">
    <property type="nucleotide sequence ID" value="NZ_CP011801.1"/>
</dbReference>
<evidence type="ECO:0000313" key="8">
    <source>
        <dbReference type="EMBL" id="ALA58603.1"/>
    </source>
</evidence>
<protein>
    <submittedName>
        <fullName evidence="8">Flagellar basal-body rod protein FlgF</fullName>
    </submittedName>
</protein>
<dbReference type="InterPro" id="IPR037925">
    <property type="entry name" value="FlgE/F/G-like"/>
</dbReference>
<feature type="domain" description="Flagellar hook protein FlgE/F/G-like D1" evidence="7">
    <location>
        <begin position="102"/>
        <end position="164"/>
    </location>
</feature>
<dbReference type="Pfam" id="PF00460">
    <property type="entry name" value="Flg_bb_rod"/>
    <property type="match status" value="1"/>
</dbReference>
<dbReference type="InterPro" id="IPR012836">
    <property type="entry name" value="FlgF"/>
</dbReference>
<dbReference type="AlphaFoldDB" id="A0A0K2GCC9"/>
<sequence>MNRGIYPILSGALAHERRMQVFANNMANVNTAGFKQDEQAFQAVFPKPHLALPASGHTAGLAQQIGARPFGPAERAFVAPHLVKTTFEPGRIRLTGNPLDLAIQGQGFFEVKTPQGTRYTRNGMFSLDNQRRLVTNLGYPVMGTKGEIKIPAGKLEISTQGDIKVDDKSVAAIKIMEFPDDQMPAKFAEGLFVSDKGTAAKNPLLQVGHIEESNVNAIGEMVKMIQGMRSYESTQKLIQTLDRMAEVAIQDVGRVL</sequence>
<dbReference type="InterPro" id="IPR001444">
    <property type="entry name" value="Flag_bb_rod_N"/>
</dbReference>
<dbReference type="PATRIC" id="fig|42253.5.peg.2153"/>
<keyword evidence="9" id="KW-1185">Reference proteome</keyword>
<evidence type="ECO:0000256" key="2">
    <source>
        <dbReference type="ARBA" id="ARBA00009677"/>
    </source>
</evidence>
<dbReference type="PANTHER" id="PTHR30435:SF19">
    <property type="entry name" value="FLAGELLAR BASAL-BODY ROD PROTEIN FLGG"/>
    <property type="match status" value="1"/>
</dbReference>
<keyword evidence="8" id="KW-0969">Cilium</keyword>
<dbReference type="OrthoDB" id="9800375at2"/>
<comment type="subcellular location">
    <subcellularLocation>
        <location evidence="1 4">Bacterial flagellum basal body</location>
    </subcellularLocation>
</comment>
<dbReference type="GO" id="GO:0030694">
    <property type="term" value="C:bacterial-type flagellum basal body, rod"/>
    <property type="evidence" value="ECO:0007669"/>
    <property type="project" value="InterPro"/>
</dbReference>
<evidence type="ECO:0000313" key="9">
    <source>
        <dbReference type="Proteomes" id="UP000069205"/>
    </source>
</evidence>
<evidence type="ECO:0000256" key="3">
    <source>
        <dbReference type="ARBA" id="ARBA00023143"/>
    </source>
</evidence>
<dbReference type="PANTHER" id="PTHR30435">
    <property type="entry name" value="FLAGELLAR PROTEIN"/>
    <property type="match status" value="1"/>
</dbReference>
<feature type="domain" description="Flagellar basal body rod protein N-terminal" evidence="5">
    <location>
        <begin position="10"/>
        <end position="35"/>
    </location>
</feature>